<dbReference type="Proteomes" id="UP000030063">
    <property type="component" value="Unassembled WGS sequence"/>
</dbReference>
<accession>A0A0A1YMG0</accession>
<feature type="domain" description="HTH merR-type" evidence="3">
    <location>
        <begin position="1"/>
        <end position="69"/>
    </location>
</feature>
<evidence type="ECO:0000256" key="1">
    <source>
        <dbReference type="ARBA" id="ARBA00023125"/>
    </source>
</evidence>
<name>A0A0A1YMG0_9PSED</name>
<dbReference type="SMART" id="SM00422">
    <property type="entry name" value="HTH_MERR"/>
    <property type="match status" value="1"/>
</dbReference>
<dbReference type="RefSeq" id="WP_025163911.1">
    <property type="nucleotide sequence ID" value="NZ_AWSQ01000001.1"/>
</dbReference>
<protein>
    <submittedName>
        <fullName evidence="4">Methyltransferase</fullName>
    </submittedName>
</protein>
<dbReference type="Pfam" id="PF13649">
    <property type="entry name" value="Methyltransf_25"/>
    <property type="match status" value="1"/>
</dbReference>
<evidence type="ECO:0000256" key="2">
    <source>
        <dbReference type="SAM" id="Coils"/>
    </source>
</evidence>
<dbReference type="PRINTS" id="PR00040">
    <property type="entry name" value="HTHMERR"/>
</dbReference>
<sequence length="391" mass="44387">MYRISELATKVGLSRTTLLYYEKQGLISSRRQANGYRLYSDQDLQQLKLLQQLQAGGLTLKECLACLETRIDRALLLKRLQSLEQEIVEKQQSRDLLASMLGMGSMREWHQALESQAPGAHLAWLLKQGFSEKQALRLRWLSKDMNEHERYMADFERIFDGLDRLGPGSADDALQALHALPVVPGTMLDIGCGRGTNTRLLAEHTQGLITALDNDEYNLSCLRRALRHSAIEGQVRLLCASMTELPFVDLQFDALWAEGCAYIMGFDKALKSWRPFIRPQGFLAVSDLVWLTEKPSPAASAYWRQNYPDMQTVEGRLSAIGKLGYRVLHSFPLSQQAWTNYLAPLREKIAGLSSQEFSSSALSDIQKELDIHQQHLGEYGYQFFVLQKEDI</sequence>
<dbReference type="InterPro" id="IPR000551">
    <property type="entry name" value="MerR-type_HTH_dom"/>
</dbReference>
<dbReference type="Gene3D" id="3.40.50.150">
    <property type="entry name" value="Vaccinia Virus protein VP39"/>
    <property type="match status" value="1"/>
</dbReference>
<gene>
    <name evidence="4" type="ORF">TMS3_0103820</name>
</gene>
<evidence type="ECO:0000313" key="5">
    <source>
        <dbReference type="Proteomes" id="UP000030063"/>
    </source>
</evidence>
<dbReference type="STRING" id="1395571.TMS3_0103820"/>
<feature type="coiled-coil region" evidence="2">
    <location>
        <begin position="73"/>
        <end position="100"/>
    </location>
</feature>
<comment type="caution">
    <text evidence="4">The sequence shown here is derived from an EMBL/GenBank/DDBJ whole genome shotgun (WGS) entry which is preliminary data.</text>
</comment>
<evidence type="ECO:0000313" key="4">
    <source>
        <dbReference type="EMBL" id="KFX71080.1"/>
    </source>
</evidence>
<dbReference type="eggNOG" id="COG0789">
    <property type="taxonomic scope" value="Bacteria"/>
</dbReference>
<dbReference type="CDD" id="cd02440">
    <property type="entry name" value="AdoMet_MTases"/>
    <property type="match status" value="1"/>
</dbReference>
<proteinExistence type="predicted"/>
<dbReference type="Pfam" id="PF13411">
    <property type="entry name" value="MerR_1"/>
    <property type="match status" value="1"/>
</dbReference>
<dbReference type="PROSITE" id="PS50937">
    <property type="entry name" value="HTH_MERR_2"/>
    <property type="match status" value="1"/>
</dbReference>
<dbReference type="EMBL" id="AWSQ01000001">
    <property type="protein sequence ID" value="KFX71080.1"/>
    <property type="molecule type" value="Genomic_DNA"/>
</dbReference>
<keyword evidence="4" id="KW-0808">Transferase</keyword>
<dbReference type="GO" id="GO:0032259">
    <property type="term" value="P:methylation"/>
    <property type="evidence" value="ECO:0007669"/>
    <property type="project" value="UniProtKB-KW"/>
</dbReference>
<dbReference type="InterPro" id="IPR047057">
    <property type="entry name" value="MerR_fam"/>
</dbReference>
<dbReference type="SUPFAM" id="SSF53335">
    <property type="entry name" value="S-adenosyl-L-methionine-dependent methyltransferases"/>
    <property type="match status" value="1"/>
</dbReference>
<dbReference type="SUPFAM" id="SSF46955">
    <property type="entry name" value="Putative DNA-binding domain"/>
    <property type="match status" value="1"/>
</dbReference>
<dbReference type="Gene3D" id="1.10.1660.10">
    <property type="match status" value="1"/>
</dbReference>
<keyword evidence="1" id="KW-0238">DNA-binding</keyword>
<dbReference type="GO" id="GO:0003700">
    <property type="term" value="F:DNA-binding transcription factor activity"/>
    <property type="evidence" value="ECO:0007669"/>
    <property type="project" value="InterPro"/>
</dbReference>
<dbReference type="GO" id="GO:0003677">
    <property type="term" value="F:DNA binding"/>
    <property type="evidence" value="ECO:0007669"/>
    <property type="project" value="UniProtKB-KW"/>
</dbReference>
<keyword evidence="4" id="KW-0489">Methyltransferase</keyword>
<dbReference type="eggNOG" id="COG0500">
    <property type="taxonomic scope" value="Bacteria"/>
</dbReference>
<dbReference type="AlphaFoldDB" id="A0A0A1YMG0"/>
<dbReference type="PANTHER" id="PTHR30204:SF97">
    <property type="entry name" value="MERR FAMILY REGULATORY PROTEIN"/>
    <property type="match status" value="1"/>
</dbReference>
<dbReference type="GO" id="GO:0008168">
    <property type="term" value="F:methyltransferase activity"/>
    <property type="evidence" value="ECO:0007669"/>
    <property type="project" value="UniProtKB-KW"/>
</dbReference>
<dbReference type="InterPro" id="IPR029063">
    <property type="entry name" value="SAM-dependent_MTases_sf"/>
</dbReference>
<keyword evidence="2" id="KW-0175">Coiled coil</keyword>
<reference evidence="4 5" key="1">
    <citation type="journal article" date="2014" name="Genome Announc.">
        <title>Draft Genome Sequence of Petroleum Oil-Degrading Marine Bacterium Pseudomonas taeanensis Strain MS-3, Isolated from a Crude Oil-Contaminated Seashore.</title>
        <authorList>
            <person name="Lee S.Y."/>
            <person name="Kim S.H."/>
            <person name="Lee D.G."/>
            <person name="Shin S."/>
            <person name="Yun S.H."/>
            <person name="Choi C.W."/>
            <person name="Chung Y.H."/>
            <person name="Choi J.S."/>
            <person name="Kahng H.Y."/>
            <person name="Kim S.I."/>
        </authorList>
    </citation>
    <scope>NUCLEOTIDE SEQUENCE [LARGE SCALE GENOMIC DNA]</scope>
    <source>
        <strain evidence="4 5">MS-3</strain>
    </source>
</reference>
<dbReference type="InterPro" id="IPR009061">
    <property type="entry name" value="DNA-bd_dom_put_sf"/>
</dbReference>
<dbReference type="PANTHER" id="PTHR30204">
    <property type="entry name" value="REDOX-CYCLING DRUG-SENSING TRANSCRIPTIONAL ACTIVATOR SOXR"/>
    <property type="match status" value="1"/>
</dbReference>
<keyword evidence="5" id="KW-1185">Reference proteome</keyword>
<dbReference type="InterPro" id="IPR041698">
    <property type="entry name" value="Methyltransf_25"/>
</dbReference>
<evidence type="ECO:0000259" key="3">
    <source>
        <dbReference type="PROSITE" id="PS50937"/>
    </source>
</evidence>
<dbReference type="OrthoDB" id="9808480at2"/>
<organism evidence="4 5">
    <name type="scientific">Pseudomonas taeanensis MS-3</name>
    <dbReference type="NCBI Taxonomy" id="1395571"/>
    <lineage>
        <taxon>Bacteria</taxon>
        <taxon>Pseudomonadati</taxon>
        <taxon>Pseudomonadota</taxon>
        <taxon>Gammaproteobacteria</taxon>
        <taxon>Pseudomonadales</taxon>
        <taxon>Pseudomonadaceae</taxon>
        <taxon>Pseudomonas</taxon>
    </lineage>
</organism>